<protein>
    <recommendedName>
        <fullName evidence="5">Nucleotidase</fullName>
    </recommendedName>
</protein>
<sequence>MKTRPARPVLGVDLDGVCMDYSQAFRPFAARWLRVPEQNLGDQQTYDIATAWGFKDHWDYLACHTDAVSKHMFATGPVIPGAAEAMQKISDAGVHIRIVTHRLLVAGHHQIAISDTAKWLDDNGFPYRSLCFTGLKDSVDADLYIEDAPTNIAALKKQGIESIIVDQPYNRDVAGLRIIDWAEDYPVVLRRLEELVDGFRAH</sequence>
<dbReference type="EMBL" id="CP009245">
    <property type="protein sequence ID" value="APT85031.1"/>
    <property type="molecule type" value="Genomic_DNA"/>
</dbReference>
<evidence type="ECO:0008006" key="5">
    <source>
        <dbReference type="Google" id="ProtNLM"/>
    </source>
</evidence>
<dbReference type="AlphaFoldDB" id="A0A1L7CGP1"/>
<dbReference type="InterPro" id="IPR036412">
    <property type="entry name" value="HAD-like_sf"/>
</dbReference>
<reference evidence="3 4" key="1">
    <citation type="submission" date="2014-08" db="EMBL/GenBank/DDBJ databases">
        <title>Complete genome sequence of Corynebacterium aquilae S-613T(T) (=DSM 44791(T)), isolated from the choana of a healthy golden eagle.</title>
        <authorList>
            <person name="Ruckert C."/>
            <person name="Albersmeier A."/>
            <person name="Winkler A."/>
            <person name="Kalinowski J."/>
        </authorList>
    </citation>
    <scope>NUCLEOTIDE SEQUENCE [LARGE SCALE GENOMIC DNA]</scope>
    <source>
        <strain evidence="3 4">S-613</strain>
    </source>
</reference>
<dbReference type="SUPFAM" id="SSF56784">
    <property type="entry name" value="HAD-like"/>
    <property type="match status" value="1"/>
</dbReference>
<evidence type="ECO:0000256" key="2">
    <source>
        <dbReference type="PIRSR" id="PIRSR610708-1"/>
    </source>
</evidence>
<feature type="active site" description="Nucleophile" evidence="2">
    <location>
        <position position="13"/>
    </location>
</feature>
<dbReference type="Pfam" id="PF06941">
    <property type="entry name" value="NT5C"/>
    <property type="match status" value="1"/>
</dbReference>
<dbReference type="Proteomes" id="UP000185478">
    <property type="component" value="Chromosome"/>
</dbReference>
<dbReference type="GO" id="GO:0008253">
    <property type="term" value="F:5'-nucleotidase activity"/>
    <property type="evidence" value="ECO:0007669"/>
    <property type="project" value="InterPro"/>
</dbReference>
<evidence type="ECO:0000313" key="3">
    <source>
        <dbReference type="EMBL" id="APT85031.1"/>
    </source>
</evidence>
<dbReference type="InterPro" id="IPR023214">
    <property type="entry name" value="HAD_sf"/>
</dbReference>
<dbReference type="GO" id="GO:0009264">
    <property type="term" value="P:deoxyribonucleotide catabolic process"/>
    <property type="evidence" value="ECO:0007669"/>
    <property type="project" value="InterPro"/>
</dbReference>
<dbReference type="InterPro" id="IPR010708">
    <property type="entry name" value="5'(3')-deoxyribonucleotidase"/>
</dbReference>
<dbReference type="OrthoDB" id="5242740at2"/>
<dbReference type="STRING" id="1431546.CAQU_08040"/>
<accession>A0A1L7CGP1</accession>
<organism evidence="3 4">
    <name type="scientific">Corynebacterium aquilae DSM 44791</name>
    <dbReference type="NCBI Taxonomy" id="1431546"/>
    <lineage>
        <taxon>Bacteria</taxon>
        <taxon>Bacillati</taxon>
        <taxon>Actinomycetota</taxon>
        <taxon>Actinomycetes</taxon>
        <taxon>Mycobacteriales</taxon>
        <taxon>Corynebacteriaceae</taxon>
        <taxon>Corynebacterium</taxon>
    </lineage>
</organism>
<dbReference type="KEGG" id="caqu:CAQU_08040"/>
<dbReference type="RefSeq" id="WP_075726694.1">
    <property type="nucleotide sequence ID" value="NZ_CP009245.1"/>
</dbReference>
<evidence type="ECO:0000313" key="4">
    <source>
        <dbReference type="Proteomes" id="UP000185478"/>
    </source>
</evidence>
<evidence type="ECO:0000256" key="1">
    <source>
        <dbReference type="ARBA" id="ARBA00009589"/>
    </source>
</evidence>
<keyword evidence="4" id="KW-1185">Reference proteome</keyword>
<comment type="similarity">
    <text evidence="1">Belongs to the 5'(3')-deoxyribonucleotidase family.</text>
</comment>
<dbReference type="Gene3D" id="3.40.50.1000">
    <property type="entry name" value="HAD superfamily/HAD-like"/>
    <property type="match status" value="1"/>
</dbReference>
<gene>
    <name evidence="3" type="ORF">CAQU_08040</name>
</gene>
<name>A0A1L7CGP1_9CORY</name>
<proteinExistence type="inferred from homology"/>
<feature type="active site" description="Proton donor" evidence="2">
    <location>
        <position position="15"/>
    </location>
</feature>